<dbReference type="InterPro" id="IPR023214">
    <property type="entry name" value="HAD_sf"/>
</dbReference>
<dbReference type="InterPro" id="IPR006439">
    <property type="entry name" value="HAD-SF_hydro_IA"/>
</dbReference>
<dbReference type="InterPro" id="IPR036412">
    <property type="entry name" value="HAD-like_sf"/>
</dbReference>
<dbReference type="SUPFAM" id="SSF56784">
    <property type="entry name" value="HAD-like"/>
    <property type="match status" value="1"/>
</dbReference>
<evidence type="ECO:0000313" key="1">
    <source>
        <dbReference type="EMBL" id="HIZ07937.1"/>
    </source>
</evidence>
<dbReference type="InterPro" id="IPR041492">
    <property type="entry name" value="HAD_2"/>
</dbReference>
<dbReference type="SFLD" id="SFLDG01135">
    <property type="entry name" value="C1.5.6:_HAD__Beta-PGM__Phospha"/>
    <property type="match status" value="1"/>
</dbReference>
<organism evidence="1 2">
    <name type="scientific">Candidatus Eubacterium avistercoris</name>
    <dbReference type="NCBI Taxonomy" id="2838567"/>
    <lineage>
        <taxon>Bacteria</taxon>
        <taxon>Bacillati</taxon>
        <taxon>Bacillota</taxon>
        <taxon>Clostridia</taxon>
        <taxon>Eubacteriales</taxon>
        <taxon>Eubacteriaceae</taxon>
        <taxon>Eubacterium</taxon>
    </lineage>
</organism>
<evidence type="ECO:0000313" key="2">
    <source>
        <dbReference type="Proteomes" id="UP000824024"/>
    </source>
</evidence>
<comment type="caution">
    <text evidence="1">The sequence shown here is derived from an EMBL/GenBank/DDBJ whole genome shotgun (WGS) entry which is preliminary data.</text>
</comment>
<sequence>MTEKNVGKGIKAVVFDMDGVIFDTQIFYNESYREAGRHFGVDKNEIEEIIVGTMGVNRPESILAIKKMQGQDFPAEEMISLMLEIFNRRVEKEGLPKKPGVCELLKWLKENGFRTGLASSTERDRILRYLKSAGLESYFDFITGGDKVENGKPAPDIYLQACENMGVDPVETYGVEDSYNGIRSVYNAGMKAIMVPDSLQPTEEIRPLIFRKFDSLNGFLEYLKEEYSI</sequence>
<dbReference type="PANTHER" id="PTHR18901">
    <property type="entry name" value="2-DEOXYGLUCOSE-6-PHOSPHATE PHOSPHATASE 2"/>
    <property type="match status" value="1"/>
</dbReference>
<dbReference type="Pfam" id="PF13419">
    <property type="entry name" value="HAD_2"/>
    <property type="match status" value="1"/>
</dbReference>
<dbReference type="NCBIfam" id="TIGR01549">
    <property type="entry name" value="HAD-SF-IA-v1"/>
    <property type="match status" value="1"/>
</dbReference>
<dbReference type="AlphaFoldDB" id="A0A9D2D3F6"/>
<dbReference type="Gene3D" id="1.10.150.240">
    <property type="entry name" value="Putative phosphatase, domain 2"/>
    <property type="match status" value="1"/>
</dbReference>
<proteinExistence type="predicted"/>
<dbReference type="InterPro" id="IPR023198">
    <property type="entry name" value="PGP-like_dom2"/>
</dbReference>
<gene>
    <name evidence="1" type="ORF">IAA08_08385</name>
</gene>
<protein>
    <submittedName>
        <fullName evidence="1">HAD family phosphatase</fullName>
    </submittedName>
</protein>
<dbReference type="NCBIfam" id="TIGR01509">
    <property type="entry name" value="HAD-SF-IA-v3"/>
    <property type="match status" value="1"/>
</dbReference>
<dbReference type="Gene3D" id="3.40.50.1000">
    <property type="entry name" value="HAD superfamily/HAD-like"/>
    <property type="match status" value="1"/>
</dbReference>
<dbReference type="SFLD" id="SFLDG01129">
    <property type="entry name" value="C1.5:_HAD__Beta-PGM__Phosphata"/>
    <property type="match status" value="1"/>
</dbReference>
<dbReference type="PANTHER" id="PTHR18901:SF38">
    <property type="entry name" value="PSEUDOURIDINE-5'-PHOSPHATASE"/>
    <property type="match status" value="1"/>
</dbReference>
<dbReference type="EMBL" id="DXCH01000230">
    <property type="protein sequence ID" value="HIZ07937.1"/>
    <property type="molecule type" value="Genomic_DNA"/>
</dbReference>
<name>A0A9D2D3F6_9FIRM</name>
<dbReference type="SFLD" id="SFLDS00003">
    <property type="entry name" value="Haloacid_Dehalogenase"/>
    <property type="match status" value="1"/>
</dbReference>
<dbReference type="Proteomes" id="UP000824024">
    <property type="component" value="Unassembled WGS sequence"/>
</dbReference>
<accession>A0A9D2D3F6</accession>
<reference evidence="1" key="1">
    <citation type="journal article" date="2021" name="PeerJ">
        <title>Extensive microbial diversity within the chicken gut microbiome revealed by metagenomics and culture.</title>
        <authorList>
            <person name="Gilroy R."/>
            <person name="Ravi A."/>
            <person name="Getino M."/>
            <person name="Pursley I."/>
            <person name="Horton D.L."/>
            <person name="Alikhan N.F."/>
            <person name="Baker D."/>
            <person name="Gharbi K."/>
            <person name="Hall N."/>
            <person name="Watson M."/>
            <person name="Adriaenssens E.M."/>
            <person name="Foster-Nyarko E."/>
            <person name="Jarju S."/>
            <person name="Secka A."/>
            <person name="Antonio M."/>
            <person name="Oren A."/>
            <person name="Chaudhuri R.R."/>
            <person name="La Ragione R."/>
            <person name="Hildebrand F."/>
            <person name="Pallen M.J."/>
        </authorList>
    </citation>
    <scope>NUCLEOTIDE SEQUENCE</scope>
    <source>
        <strain evidence="1">CHK192-9172</strain>
    </source>
</reference>
<reference evidence="1" key="2">
    <citation type="submission" date="2021-04" db="EMBL/GenBank/DDBJ databases">
        <authorList>
            <person name="Gilroy R."/>
        </authorList>
    </citation>
    <scope>NUCLEOTIDE SEQUENCE</scope>
    <source>
        <strain evidence="1">CHK192-9172</strain>
    </source>
</reference>